<proteinExistence type="predicted"/>
<dbReference type="Proteomes" id="UP000292307">
    <property type="component" value="Chromosome"/>
</dbReference>
<dbReference type="Pfam" id="PF04892">
    <property type="entry name" value="VanZ"/>
    <property type="match status" value="1"/>
</dbReference>
<dbReference type="Proteomes" id="UP000628442">
    <property type="component" value="Unassembled WGS sequence"/>
</dbReference>
<feature type="transmembrane region" description="Helical" evidence="1">
    <location>
        <begin position="138"/>
        <end position="157"/>
    </location>
</feature>
<evidence type="ECO:0000313" key="4">
    <source>
        <dbReference type="EMBL" id="QBI04223.1"/>
    </source>
</evidence>
<feature type="transmembrane region" description="Helical" evidence="1">
    <location>
        <begin position="218"/>
        <end position="235"/>
    </location>
</feature>
<keyword evidence="5" id="KW-1185">Reference proteome</keyword>
<feature type="transmembrane region" description="Helical" evidence="1">
    <location>
        <begin position="107"/>
        <end position="126"/>
    </location>
</feature>
<dbReference type="EMBL" id="BMWV01000001">
    <property type="protein sequence ID" value="GGY25604.1"/>
    <property type="molecule type" value="Genomic_DNA"/>
</dbReference>
<dbReference type="InterPro" id="IPR006976">
    <property type="entry name" value="VanZ-like"/>
</dbReference>
<feature type="transmembrane region" description="Helical" evidence="1">
    <location>
        <begin position="339"/>
        <end position="360"/>
    </location>
</feature>
<dbReference type="OrthoDB" id="283584at2"/>
<feature type="transmembrane region" description="Helical" evidence="1">
    <location>
        <begin position="266"/>
        <end position="285"/>
    </location>
</feature>
<dbReference type="AlphaFoldDB" id="A0A411X5R8"/>
<organism evidence="3 6">
    <name type="scientific">Pseudoduganella albidiflava</name>
    <dbReference type="NCBI Taxonomy" id="321983"/>
    <lineage>
        <taxon>Bacteria</taxon>
        <taxon>Pseudomonadati</taxon>
        <taxon>Pseudomonadota</taxon>
        <taxon>Betaproteobacteria</taxon>
        <taxon>Burkholderiales</taxon>
        <taxon>Oxalobacteraceae</taxon>
        <taxon>Telluria group</taxon>
        <taxon>Pseudoduganella</taxon>
    </lineage>
</organism>
<reference evidence="3" key="1">
    <citation type="journal article" date="2014" name="Int. J. Syst. Evol. Microbiol.">
        <title>Complete genome sequence of Corynebacterium casei LMG S-19264T (=DSM 44701T), isolated from a smear-ripened cheese.</title>
        <authorList>
            <consortium name="US DOE Joint Genome Institute (JGI-PGF)"/>
            <person name="Walter F."/>
            <person name="Albersmeier A."/>
            <person name="Kalinowski J."/>
            <person name="Ruckert C."/>
        </authorList>
    </citation>
    <scope>NUCLEOTIDE SEQUENCE</scope>
    <source>
        <strain evidence="3">KCTC 12343</strain>
    </source>
</reference>
<evidence type="ECO:0000313" key="6">
    <source>
        <dbReference type="Proteomes" id="UP000628442"/>
    </source>
</evidence>
<feature type="transmembrane region" description="Helical" evidence="1">
    <location>
        <begin position="45"/>
        <end position="62"/>
    </location>
</feature>
<reference evidence="4 5" key="2">
    <citation type="submission" date="2019-02" db="EMBL/GenBank/DDBJ databases">
        <title>Draft Genome Sequences of Six Type Strains of the Genus Massilia.</title>
        <authorList>
            <person name="Miess H."/>
            <person name="Frediansyhah A."/>
            <person name="Gross H."/>
        </authorList>
    </citation>
    <scope>NUCLEOTIDE SEQUENCE [LARGE SCALE GENOMIC DNA]</scope>
    <source>
        <strain evidence="4 5">DSM 17472</strain>
    </source>
</reference>
<dbReference type="EMBL" id="CP036401">
    <property type="protein sequence ID" value="QBI04223.1"/>
    <property type="molecule type" value="Genomic_DNA"/>
</dbReference>
<keyword evidence="1" id="KW-0812">Transmembrane</keyword>
<dbReference type="RefSeq" id="WP_131148287.1">
    <property type="nucleotide sequence ID" value="NZ_BMWV01000001.1"/>
</dbReference>
<feature type="transmembrane region" description="Helical" evidence="1">
    <location>
        <begin position="188"/>
        <end position="211"/>
    </location>
</feature>
<accession>A0A411X5R8</accession>
<evidence type="ECO:0000313" key="3">
    <source>
        <dbReference type="EMBL" id="GGY25604.1"/>
    </source>
</evidence>
<feature type="transmembrane region" description="Helical" evidence="1">
    <location>
        <begin position="69"/>
        <end position="87"/>
    </location>
</feature>
<sequence>MGFLLLLYAALLVYGSWYPFAWGEPVAPPLTFLHTLPTYLDKGDVIQNVLVYMPFGLLVVAWCGRRMPFAAGLLLAAVAGTALSLGIEAVQQYLPSRVPSLVDVAMNFGGSLIGGMFGGLVSRRTAPGATLLRLRDDWFRPGPLASTGLIVIALWMLSQTTPLVPSLDIAQLRGKLGYLYRSMMAPYWFSWGKLATLWCYQVGLGILLCTLLHTGRPLLRLYVLLTAFVCAWKLLVVGRVLSLELIAALALALPALVMLRNLRPNVLAIAGVLLLAAGLAIYETLPGDAAVFQPAFNWVPFEGQMNDLSGLENILEFLWPPMAMACLLRQALPFHRQDAGAVLGTAVLALGMFLLEWLQLSLPGRYGDITQVVLACIGWIIPWCVRGHGMRAAGPRGRTAVRPG</sequence>
<evidence type="ECO:0000256" key="1">
    <source>
        <dbReference type="SAM" id="Phobius"/>
    </source>
</evidence>
<feature type="domain" description="VanZ-like" evidence="2">
    <location>
        <begin position="6"/>
        <end position="116"/>
    </location>
</feature>
<dbReference type="PANTHER" id="PTHR28008">
    <property type="entry name" value="DOMAIN PROTEIN, PUTATIVE (AFU_ORTHOLOGUE AFUA_3G10980)-RELATED"/>
    <property type="match status" value="1"/>
</dbReference>
<reference evidence="3" key="3">
    <citation type="submission" date="2022-12" db="EMBL/GenBank/DDBJ databases">
        <authorList>
            <person name="Sun Q."/>
            <person name="Kim S."/>
        </authorList>
    </citation>
    <scope>NUCLEOTIDE SEQUENCE</scope>
    <source>
        <strain evidence="3">KCTC 12343</strain>
    </source>
</reference>
<evidence type="ECO:0000259" key="2">
    <source>
        <dbReference type="Pfam" id="PF04892"/>
    </source>
</evidence>
<dbReference type="PANTHER" id="PTHR28008:SF1">
    <property type="entry name" value="DOMAIN PROTEIN, PUTATIVE (AFU_ORTHOLOGUE AFUA_3G10980)-RELATED"/>
    <property type="match status" value="1"/>
</dbReference>
<protein>
    <recommendedName>
        <fullName evidence="2">VanZ-like domain-containing protein</fullName>
    </recommendedName>
</protein>
<name>A0A411X5R8_9BURK</name>
<keyword evidence="1" id="KW-1133">Transmembrane helix</keyword>
<evidence type="ECO:0000313" key="5">
    <source>
        <dbReference type="Proteomes" id="UP000292307"/>
    </source>
</evidence>
<gene>
    <name evidence="4" type="ORF">EYF70_27940</name>
    <name evidence="3" type="ORF">GCM10007387_04150</name>
</gene>
<keyword evidence="1" id="KW-0472">Membrane</keyword>
<feature type="transmembrane region" description="Helical" evidence="1">
    <location>
        <begin position="241"/>
        <end position="259"/>
    </location>
</feature>